<evidence type="ECO:0000256" key="6">
    <source>
        <dbReference type="SAM" id="Phobius"/>
    </source>
</evidence>
<keyword evidence="9" id="KW-1185">Reference proteome</keyword>
<reference evidence="8 9" key="1">
    <citation type="submission" date="2020-03" db="EMBL/GenBank/DDBJ databases">
        <title>Draft Genome Sequence of Cudoniella acicularis.</title>
        <authorList>
            <person name="Buettner E."/>
            <person name="Kellner H."/>
        </authorList>
    </citation>
    <scope>NUCLEOTIDE SEQUENCE [LARGE SCALE GENOMIC DNA]</scope>
    <source>
        <strain evidence="8 9">DSM 108380</strain>
    </source>
</reference>
<evidence type="ECO:0000313" key="9">
    <source>
        <dbReference type="Proteomes" id="UP000566819"/>
    </source>
</evidence>
<proteinExistence type="inferred from homology"/>
<dbReference type="AlphaFoldDB" id="A0A8H4REK4"/>
<gene>
    <name evidence="8" type="ORF">G7Y89_g9484</name>
</gene>
<evidence type="ECO:0000256" key="1">
    <source>
        <dbReference type="ARBA" id="ARBA00004141"/>
    </source>
</evidence>
<dbReference type="Pfam" id="PF20684">
    <property type="entry name" value="Fung_rhodopsin"/>
    <property type="match status" value="1"/>
</dbReference>
<keyword evidence="4 6" id="KW-0472">Membrane</keyword>
<dbReference type="GO" id="GO:0016020">
    <property type="term" value="C:membrane"/>
    <property type="evidence" value="ECO:0007669"/>
    <property type="project" value="UniProtKB-SubCell"/>
</dbReference>
<feature type="transmembrane region" description="Helical" evidence="6">
    <location>
        <begin position="55"/>
        <end position="76"/>
    </location>
</feature>
<evidence type="ECO:0000256" key="2">
    <source>
        <dbReference type="ARBA" id="ARBA00022692"/>
    </source>
</evidence>
<feature type="transmembrane region" description="Helical" evidence="6">
    <location>
        <begin position="212"/>
        <end position="232"/>
    </location>
</feature>
<dbReference type="Proteomes" id="UP000566819">
    <property type="component" value="Unassembled WGS sequence"/>
</dbReference>
<feature type="transmembrane region" description="Helical" evidence="6">
    <location>
        <begin position="180"/>
        <end position="200"/>
    </location>
</feature>
<feature type="transmembrane region" description="Helical" evidence="6">
    <location>
        <begin position="20"/>
        <end position="43"/>
    </location>
</feature>
<feature type="transmembrane region" description="Helical" evidence="6">
    <location>
        <begin position="244"/>
        <end position="267"/>
    </location>
</feature>
<accession>A0A8H4REK4</accession>
<dbReference type="InterPro" id="IPR052337">
    <property type="entry name" value="SAT4-like"/>
</dbReference>
<dbReference type="OrthoDB" id="5329176at2759"/>
<evidence type="ECO:0000256" key="5">
    <source>
        <dbReference type="ARBA" id="ARBA00038359"/>
    </source>
</evidence>
<comment type="similarity">
    <text evidence="5">Belongs to the SAT4 family.</text>
</comment>
<dbReference type="PANTHER" id="PTHR33048">
    <property type="entry name" value="PTH11-LIKE INTEGRAL MEMBRANE PROTEIN (AFU_ORTHOLOGUE AFUA_5G11245)"/>
    <property type="match status" value="1"/>
</dbReference>
<keyword evidence="2 6" id="KW-0812">Transmembrane</keyword>
<evidence type="ECO:0000256" key="3">
    <source>
        <dbReference type="ARBA" id="ARBA00022989"/>
    </source>
</evidence>
<name>A0A8H4REK4_9HELO</name>
<dbReference type="PANTHER" id="PTHR33048:SF156">
    <property type="entry name" value="INTEGRAL MEMBRANE PROTEIN"/>
    <property type="match status" value="1"/>
</dbReference>
<dbReference type="InterPro" id="IPR049326">
    <property type="entry name" value="Rhodopsin_dom_fungi"/>
</dbReference>
<sequence length="357" mass="39631">MTTPSSQQFPPGYLEEYKGAAPVAVSITFIVLEIFFVALRFWARYIGRVKWGLDDFLMVPARYSASLFAAAGAGYHEAAVAMSNPKQLILFLKFQLLVPIAYFAAVLFPKLAILGLYLRIFNQKIYRTAAWTIGVVMTANWIGATVAALFMCQPLSYLWDRTIPGGHCFDIANFFRWGSFMNILTDVAMLVLPLPTIWTLKTSRNIRIGLTVTFAMGSLGLITSILRFVGFFDSNAVIDAPWAAAPLIIWTDVETGTYLIAACLPTYRSLAVSLWKRNPLTHVGYASKVSANSNAGRDDIPLERRNKAGFERFDNNSDELLTSQQSVNWVSSPGTTGRGMKKMPLNGIIVERQIDVV</sequence>
<evidence type="ECO:0000313" key="8">
    <source>
        <dbReference type="EMBL" id="KAF4628667.1"/>
    </source>
</evidence>
<feature type="transmembrane region" description="Helical" evidence="6">
    <location>
        <begin position="96"/>
        <end position="118"/>
    </location>
</feature>
<evidence type="ECO:0000259" key="7">
    <source>
        <dbReference type="Pfam" id="PF20684"/>
    </source>
</evidence>
<keyword evidence="3 6" id="KW-1133">Transmembrane helix</keyword>
<comment type="subcellular location">
    <subcellularLocation>
        <location evidence="1">Membrane</location>
        <topology evidence="1">Multi-pass membrane protein</topology>
    </subcellularLocation>
</comment>
<comment type="caution">
    <text evidence="8">The sequence shown here is derived from an EMBL/GenBank/DDBJ whole genome shotgun (WGS) entry which is preliminary data.</text>
</comment>
<feature type="transmembrane region" description="Helical" evidence="6">
    <location>
        <begin position="130"/>
        <end position="151"/>
    </location>
</feature>
<feature type="domain" description="Rhodopsin" evidence="7">
    <location>
        <begin position="39"/>
        <end position="271"/>
    </location>
</feature>
<protein>
    <recommendedName>
        <fullName evidence="7">Rhodopsin domain-containing protein</fullName>
    </recommendedName>
</protein>
<organism evidence="8 9">
    <name type="scientific">Cudoniella acicularis</name>
    <dbReference type="NCBI Taxonomy" id="354080"/>
    <lineage>
        <taxon>Eukaryota</taxon>
        <taxon>Fungi</taxon>
        <taxon>Dikarya</taxon>
        <taxon>Ascomycota</taxon>
        <taxon>Pezizomycotina</taxon>
        <taxon>Leotiomycetes</taxon>
        <taxon>Helotiales</taxon>
        <taxon>Tricladiaceae</taxon>
        <taxon>Cudoniella</taxon>
    </lineage>
</organism>
<dbReference type="EMBL" id="JAAMPI010000779">
    <property type="protein sequence ID" value="KAF4628667.1"/>
    <property type="molecule type" value="Genomic_DNA"/>
</dbReference>
<evidence type="ECO:0000256" key="4">
    <source>
        <dbReference type="ARBA" id="ARBA00023136"/>
    </source>
</evidence>